<dbReference type="RefSeq" id="WP_061833278.1">
    <property type="nucleotide sequence ID" value="NZ_LUKE01000001.1"/>
</dbReference>
<evidence type="ECO:0000313" key="2">
    <source>
        <dbReference type="EMBL" id="KYG65734.1"/>
    </source>
</evidence>
<keyword evidence="3" id="KW-1185">Reference proteome</keyword>
<evidence type="ECO:0000313" key="3">
    <source>
        <dbReference type="Proteomes" id="UP000075320"/>
    </source>
</evidence>
<comment type="caution">
    <text evidence="2">The sequence shown here is derived from an EMBL/GenBank/DDBJ whole genome shotgun (WGS) entry which is preliminary data.</text>
</comment>
<accession>A0A150WMY5</accession>
<reference evidence="2 3" key="1">
    <citation type="submission" date="2016-03" db="EMBL/GenBank/DDBJ databases">
        <authorList>
            <person name="Ploux O."/>
        </authorList>
    </citation>
    <scope>NUCLEOTIDE SEQUENCE [LARGE SCALE GENOMIC DNA]</scope>
    <source>
        <strain evidence="2 3">R0</strain>
    </source>
</reference>
<name>A0A150WMY5_BDEBC</name>
<dbReference type="EMBL" id="LUKE01000001">
    <property type="protein sequence ID" value="KYG65734.1"/>
    <property type="molecule type" value="Genomic_DNA"/>
</dbReference>
<dbReference type="InterPro" id="IPR025079">
    <property type="entry name" value="DUF3943"/>
</dbReference>
<evidence type="ECO:0000259" key="1">
    <source>
        <dbReference type="Pfam" id="PF13084"/>
    </source>
</evidence>
<dbReference type="OrthoDB" id="5292363at2"/>
<proteinExistence type="predicted"/>
<dbReference type="Proteomes" id="UP000075320">
    <property type="component" value="Unassembled WGS sequence"/>
</dbReference>
<protein>
    <recommendedName>
        <fullName evidence="1">DUF3943 domain-containing protein</fullName>
    </recommendedName>
</protein>
<gene>
    <name evidence="2" type="ORF">AZI86_01270</name>
</gene>
<feature type="domain" description="DUF3943" evidence="1">
    <location>
        <begin position="87"/>
        <end position="188"/>
    </location>
</feature>
<sequence>MKFLSKNKDLFFKVLLDVRVVLVILSILASIQSFANNDFSISRPATEYAQNFGIMYSAQWAFYVLSQEDTIDKHGSFKNWIEYPTQPDFDKDSFDYNIFKHSLAGNYYYLFYRHQGYSEMESFAWTFLSSLAFEFTIETVTEKPSFQDIYQTPIYGTIVGMGSERLSQYLLDSDATWMRVLGYVVNPFNLLGPHPLDVSALPIFDAKAPGFVMSWRF</sequence>
<dbReference type="AlphaFoldDB" id="A0A150WMY5"/>
<organism evidence="2 3">
    <name type="scientific">Bdellovibrio bacteriovorus</name>
    <dbReference type="NCBI Taxonomy" id="959"/>
    <lineage>
        <taxon>Bacteria</taxon>
        <taxon>Pseudomonadati</taxon>
        <taxon>Bdellovibrionota</taxon>
        <taxon>Bdellovibrionia</taxon>
        <taxon>Bdellovibrionales</taxon>
        <taxon>Pseudobdellovibrionaceae</taxon>
        <taxon>Bdellovibrio</taxon>
    </lineage>
</organism>
<dbReference type="Pfam" id="PF13084">
    <property type="entry name" value="DUF3943"/>
    <property type="match status" value="1"/>
</dbReference>